<protein>
    <submittedName>
        <fullName evidence="2">Uncharacterized protein</fullName>
    </submittedName>
</protein>
<sequence length="55" mass="5814">MEARTEPGPAGTPPPAPADGRVRTCRPAVLRRPRSGGSGEEPRTDPEAHIVRGED</sequence>
<feature type="compositionally biased region" description="Basic and acidic residues" evidence="1">
    <location>
        <begin position="40"/>
        <end position="55"/>
    </location>
</feature>
<reference evidence="2 3" key="1">
    <citation type="submission" date="2024-10" db="EMBL/GenBank/DDBJ databases">
        <title>The Natural Products Discovery Center: Release of the First 8490 Sequenced Strains for Exploring Actinobacteria Biosynthetic Diversity.</title>
        <authorList>
            <person name="Kalkreuter E."/>
            <person name="Kautsar S.A."/>
            <person name="Yang D."/>
            <person name="Bader C.D."/>
            <person name="Teijaro C.N."/>
            <person name="Fluegel L."/>
            <person name="Davis C.M."/>
            <person name="Simpson J.R."/>
            <person name="Lauterbach L."/>
            <person name="Steele A.D."/>
            <person name="Gui C."/>
            <person name="Meng S."/>
            <person name="Li G."/>
            <person name="Viehrig K."/>
            <person name="Ye F."/>
            <person name="Su P."/>
            <person name="Kiefer A.F."/>
            <person name="Nichols A."/>
            <person name="Cepeda A.J."/>
            <person name="Yan W."/>
            <person name="Fan B."/>
            <person name="Jiang Y."/>
            <person name="Adhikari A."/>
            <person name="Zheng C.-J."/>
            <person name="Schuster L."/>
            <person name="Cowan T.M."/>
            <person name="Smanski M.J."/>
            <person name="Chevrette M.G."/>
            <person name="De Carvalho L.P.S."/>
            <person name="Shen B."/>
        </authorList>
    </citation>
    <scope>NUCLEOTIDE SEQUENCE [LARGE SCALE GENOMIC DNA]</scope>
    <source>
        <strain evidence="2 3">NPDC048229</strain>
    </source>
</reference>
<organism evidence="2 3">
    <name type="scientific">Streptomyces omiyaensis</name>
    <dbReference type="NCBI Taxonomy" id="68247"/>
    <lineage>
        <taxon>Bacteria</taxon>
        <taxon>Bacillati</taxon>
        <taxon>Actinomycetota</taxon>
        <taxon>Actinomycetes</taxon>
        <taxon>Kitasatosporales</taxon>
        <taxon>Streptomycetaceae</taxon>
        <taxon>Streptomyces</taxon>
    </lineage>
</organism>
<evidence type="ECO:0000256" key="1">
    <source>
        <dbReference type="SAM" id="MobiDB-lite"/>
    </source>
</evidence>
<evidence type="ECO:0000313" key="3">
    <source>
        <dbReference type="Proteomes" id="UP001604282"/>
    </source>
</evidence>
<dbReference type="EMBL" id="JBICZW010000007">
    <property type="protein sequence ID" value="MFG3189894.1"/>
    <property type="molecule type" value="Genomic_DNA"/>
</dbReference>
<gene>
    <name evidence="2" type="ORF">ACGFYS_13220</name>
</gene>
<evidence type="ECO:0000313" key="2">
    <source>
        <dbReference type="EMBL" id="MFG3189894.1"/>
    </source>
</evidence>
<name>A0ABW7BUJ1_9ACTN</name>
<comment type="caution">
    <text evidence="2">The sequence shown here is derived from an EMBL/GenBank/DDBJ whole genome shotgun (WGS) entry which is preliminary data.</text>
</comment>
<dbReference type="Proteomes" id="UP001604282">
    <property type="component" value="Unassembled WGS sequence"/>
</dbReference>
<keyword evidence="3" id="KW-1185">Reference proteome</keyword>
<accession>A0ABW7BUJ1</accession>
<dbReference type="RefSeq" id="WP_189848298.1">
    <property type="nucleotide sequence ID" value="NZ_BMVV01000004.1"/>
</dbReference>
<feature type="region of interest" description="Disordered" evidence="1">
    <location>
        <begin position="1"/>
        <end position="55"/>
    </location>
</feature>
<proteinExistence type="predicted"/>